<dbReference type="InterPro" id="IPR011010">
    <property type="entry name" value="DNA_brk_join_enz"/>
</dbReference>
<dbReference type="eggNOG" id="COG0582">
    <property type="taxonomic scope" value="Bacteria"/>
</dbReference>
<gene>
    <name evidence="2" type="ordered locus">Tola_1612</name>
</gene>
<dbReference type="EMBL" id="CP001616">
    <property type="protein sequence ID" value="ACQ93223.1"/>
    <property type="molecule type" value="Genomic_DNA"/>
</dbReference>
<dbReference type="GO" id="GO:0003677">
    <property type="term" value="F:DNA binding"/>
    <property type="evidence" value="ECO:0007669"/>
    <property type="project" value="InterPro"/>
</dbReference>
<keyword evidence="1" id="KW-0233">DNA recombination</keyword>
<protein>
    <submittedName>
        <fullName evidence="2">Phage integrase family protein</fullName>
    </submittedName>
</protein>
<keyword evidence="3" id="KW-1185">Reference proteome</keyword>
<name>C4LF56_TOLAT</name>
<organism evidence="2 3">
    <name type="scientific">Tolumonas auensis (strain DSM 9187 / NBRC 110442 / TA 4)</name>
    <dbReference type="NCBI Taxonomy" id="595494"/>
    <lineage>
        <taxon>Bacteria</taxon>
        <taxon>Pseudomonadati</taxon>
        <taxon>Pseudomonadota</taxon>
        <taxon>Gammaproteobacteria</taxon>
        <taxon>Aeromonadales</taxon>
        <taxon>Aeromonadaceae</taxon>
        <taxon>Tolumonas</taxon>
    </lineage>
</organism>
<accession>C4LF56</accession>
<dbReference type="InterPro" id="IPR013762">
    <property type="entry name" value="Integrase-like_cat_sf"/>
</dbReference>
<evidence type="ECO:0000256" key="1">
    <source>
        <dbReference type="ARBA" id="ARBA00023172"/>
    </source>
</evidence>
<dbReference type="AlphaFoldDB" id="C4LF56"/>
<dbReference type="KEGG" id="tau:Tola_1612"/>
<dbReference type="Proteomes" id="UP000009073">
    <property type="component" value="Chromosome"/>
</dbReference>
<dbReference type="GO" id="GO:0006310">
    <property type="term" value="P:DNA recombination"/>
    <property type="evidence" value="ECO:0007669"/>
    <property type="project" value="UniProtKB-KW"/>
</dbReference>
<dbReference type="SUPFAM" id="SSF56349">
    <property type="entry name" value="DNA breaking-rejoining enzymes"/>
    <property type="match status" value="1"/>
</dbReference>
<evidence type="ECO:0000313" key="2">
    <source>
        <dbReference type="EMBL" id="ACQ93223.1"/>
    </source>
</evidence>
<reference evidence="3" key="1">
    <citation type="submission" date="2009-05" db="EMBL/GenBank/DDBJ databases">
        <title>Complete sequence of Tolumonas auensis DSM 9187.</title>
        <authorList>
            <consortium name="US DOE Joint Genome Institute"/>
            <person name="Lucas S."/>
            <person name="Copeland A."/>
            <person name="Lapidus A."/>
            <person name="Glavina del Rio T."/>
            <person name="Tice H."/>
            <person name="Bruce D."/>
            <person name="Goodwin L."/>
            <person name="Pitluck S."/>
            <person name="Chertkov O."/>
            <person name="Brettin T."/>
            <person name="Detter J.C."/>
            <person name="Han C."/>
            <person name="Larimer F."/>
            <person name="Land M."/>
            <person name="Hauser L."/>
            <person name="Kyrpides N."/>
            <person name="Mikhailova N."/>
            <person name="Spring S."/>
            <person name="Beller H."/>
        </authorList>
    </citation>
    <scope>NUCLEOTIDE SEQUENCE [LARGE SCALE GENOMIC DNA]</scope>
    <source>
        <strain evidence="3">DSM 9187 / TA4</strain>
    </source>
</reference>
<dbReference type="Gene3D" id="1.10.443.10">
    <property type="entry name" value="Intergrase catalytic core"/>
    <property type="match status" value="1"/>
</dbReference>
<evidence type="ECO:0000313" key="3">
    <source>
        <dbReference type="Proteomes" id="UP000009073"/>
    </source>
</evidence>
<dbReference type="STRING" id="595494.Tola_1612"/>
<reference evidence="2 3" key="2">
    <citation type="journal article" date="2011" name="Stand. Genomic Sci.">
        <title>Complete genome sequence of Tolumonas auensis type strain (TA 4).</title>
        <authorList>
            <person name="Chertkov O."/>
            <person name="Copeland A."/>
            <person name="Lucas S."/>
            <person name="Lapidus A."/>
            <person name="Berry K.W."/>
            <person name="Detter J.C."/>
            <person name="Del Rio T.G."/>
            <person name="Hammon N."/>
            <person name="Dalin E."/>
            <person name="Tice H."/>
            <person name="Pitluck S."/>
            <person name="Richardson P."/>
            <person name="Bruce D."/>
            <person name="Goodwin L."/>
            <person name="Han C."/>
            <person name="Tapia R."/>
            <person name="Saunders E."/>
            <person name="Schmutz J."/>
            <person name="Brettin T."/>
            <person name="Larimer F."/>
            <person name="Land M."/>
            <person name="Hauser L."/>
            <person name="Spring S."/>
            <person name="Rohde M."/>
            <person name="Kyrpides N.C."/>
            <person name="Ivanova N."/>
            <person name="Goker M."/>
            <person name="Beller H.R."/>
            <person name="Klenk H.P."/>
            <person name="Woyke T."/>
        </authorList>
    </citation>
    <scope>NUCLEOTIDE SEQUENCE [LARGE SCALE GENOMIC DNA]</scope>
    <source>
        <strain evidence="3">DSM 9187 / TA4</strain>
    </source>
</reference>
<dbReference type="HOGENOM" id="CLU_292850_0_0_6"/>
<dbReference type="GO" id="GO:0015074">
    <property type="term" value="P:DNA integration"/>
    <property type="evidence" value="ECO:0007669"/>
    <property type="project" value="InterPro"/>
</dbReference>
<sequence>MADHCEDQLRQHPLVKFVREEVVYVVKCMAHLHELNKTLDRFESEYLRRVIHKFRTDVDIQSLELMILEIILLHALNKYQIGSAKIPAIIKLHRDKPLIRPDAMVRINAAAKLLAILDREQYRPTVLQRPEEIVGRLILHLFFKEHVESLPLALQLIHAAPRLEYINGVVCIELNEPDIHCRYVLSEPGAIWWLHWLSVKDIYPLNSRKTVSYYISAYLRSIDDWQYPSVSVATLKLLRKTDLSLRISPIHYSYITNFFKSQSLSRTAFLRILTDKKVQNDSERSDVSRVMTVREKRSWKRQTLRERYTPVDLQEAELRRMLDLLKPDDDRHKTGRLAVSKKELIRMFTEWLIDNQDTYSPYLWLLMAWIKSLLTDGGQVKASLKPGTIIDYVLSIGPAFLSLFCQYRIDELEPDNWIDLLNELGQNISSAHRKGFVIYLASYLRDSELVPDLAVNELEVAVAHGEVDANLVSPHHIELIMSYLMKQEGTVCRDAILLLGLCFFSGLRRNEAAFLQLADFTFAVETNGPVDLYVRPSVRRGLKSTAARRILPLDVLWPDNFLAILRDKVAYRRSQSLRATGTLFEDSKSSEEAFHLITDLLHHVTGDQRLRIHHLRHSFANWQWFRLNPSLLPAARQQLTLFEHPLFSAEQVERLHTRLGLKPVSRKSMFVLCHLLGHNNPITTIASYLHLKDLAAYLLLKARETIKDKHLTQTLGRTKVQLRRDCADNLALRLSFETKRQENMLAPIPYGKDLSPSSPLLHDFVIKAKTDHDVSKRNLLGWASILMACHKLTPEQIAENEGMHPDDIRRLLSAAETIQNACSGRGRKLPLIPNLAPWLAQLMREKQEFVAQDEKEQRQSSSLRILRFLLERVQNKLDQKDLTWDVIQKACYNLAYVVPGKGFIVRSPGIKKTQYFLEFLHQLGLKANHLRLTLYLDPEKTANEKIQEWYKALKQSPLGDLVFEQGYTGEFDYIKQAYRHTGALQIALVNRRLSTKGRRQRVYLSFFQLMAILSLYLQ</sequence>
<proteinExistence type="predicted"/>